<accession>A0ABS8V287</accession>
<evidence type="ECO:0000313" key="3">
    <source>
        <dbReference type="Proteomes" id="UP000823775"/>
    </source>
</evidence>
<dbReference type="PANTHER" id="PTHR33312:SF27">
    <property type="entry name" value="MEMBRANE-ASSOCIATED KINASE REGULATOR 4-RELATED"/>
    <property type="match status" value="1"/>
</dbReference>
<dbReference type="EMBL" id="JACEIK010003138">
    <property type="protein sequence ID" value="MCD9640492.1"/>
    <property type="molecule type" value="Genomic_DNA"/>
</dbReference>
<dbReference type="Proteomes" id="UP000823775">
    <property type="component" value="Unassembled WGS sequence"/>
</dbReference>
<comment type="caution">
    <text evidence="2">The sequence shown here is derived from an EMBL/GenBank/DDBJ whole genome shotgun (WGS) entry which is preliminary data.</text>
</comment>
<dbReference type="PANTHER" id="PTHR33312">
    <property type="entry name" value="MEMBRANE-ASSOCIATED KINASE REGULATOR 4-RELATED"/>
    <property type="match status" value="1"/>
</dbReference>
<evidence type="ECO:0000313" key="2">
    <source>
        <dbReference type="EMBL" id="MCD9640492.1"/>
    </source>
</evidence>
<reference evidence="2 3" key="1">
    <citation type="journal article" date="2021" name="BMC Genomics">
        <title>Datura genome reveals duplications of psychoactive alkaloid biosynthetic genes and high mutation rate following tissue culture.</title>
        <authorList>
            <person name="Rajewski A."/>
            <person name="Carter-House D."/>
            <person name="Stajich J."/>
            <person name="Litt A."/>
        </authorList>
    </citation>
    <scope>NUCLEOTIDE SEQUENCE [LARGE SCALE GENOMIC DNA]</scope>
    <source>
        <strain evidence="2">AR-01</strain>
    </source>
</reference>
<proteinExistence type="predicted"/>
<feature type="region of interest" description="Disordered" evidence="1">
    <location>
        <begin position="149"/>
        <end position="174"/>
    </location>
</feature>
<gene>
    <name evidence="2" type="ORF">HAX54_025831</name>
</gene>
<keyword evidence="3" id="KW-1185">Reference proteome</keyword>
<organism evidence="2 3">
    <name type="scientific">Datura stramonium</name>
    <name type="common">Jimsonweed</name>
    <name type="synonym">Common thornapple</name>
    <dbReference type="NCBI Taxonomy" id="4076"/>
    <lineage>
        <taxon>Eukaryota</taxon>
        <taxon>Viridiplantae</taxon>
        <taxon>Streptophyta</taxon>
        <taxon>Embryophyta</taxon>
        <taxon>Tracheophyta</taxon>
        <taxon>Spermatophyta</taxon>
        <taxon>Magnoliopsida</taxon>
        <taxon>eudicotyledons</taxon>
        <taxon>Gunneridae</taxon>
        <taxon>Pentapetalae</taxon>
        <taxon>asterids</taxon>
        <taxon>lamiids</taxon>
        <taxon>Solanales</taxon>
        <taxon>Solanaceae</taxon>
        <taxon>Solanoideae</taxon>
        <taxon>Datureae</taxon>
        <taxon>Datura</taxon>
    </lineage>
</organism>
<dbReference type="InterPro" id="IPR039620">
    <property type="entry name" value="BKI1/MAKR1/3/4"/>
</dbReference>
<evidence type="ECO:0000256" key="1">
    <source>
        <dbReference type="SAM" id="MobiDB-lite"/>
    </source>
</evidence>
<protein>
    <recommendedName>
        <fullName evidence="4">Membrane-associated kinase regulator 4</fullName>
    </recommendedName>
</protein>
<evidence type="ECO:0008006" key="4">
    <source>
        <dbReference type="Google" id="ProtNLM"/>
    </source>
</evidence>
<sequence length="311" mass="34782">MARNPLPSTMDHSDDEDYIDIEVSSCSYFSSCPQNREFEFQMASITNNKSPADELFHRGKLLPLHQTESFQEEDLEDSFSINLMITPVGSCRVSFELNPNDHFFELTPSSSIVNHNSPKKLWSKLIKHSLVSHKFKASRAFLKSLLSKSSCTNGNSCSSKDMKVSKKKKPLENTSNGTSCAIKNIEGLSSRSFSAAEIKWHYPTKCLSSSLTNSSSNGGSFSSSNRSFNSNDGFYELNFLKRSSSFTSGIEGSIEAAVAHCKKSQDFTIPTIPKLLCYVIHSPEHMEECYVLHWPRDRLFVTLHGVGQFSP</sequence>
<name>A0ABS8V287_DATST</name>